<dbReference type="Proteomes" id="UP000019184">
    <property type="component" value="Unassembled WGS sequence"/>
</dbReference>
<dbReference type="Pfam" id="PF00702">
    <property type="entry name" value="Hydrolase"/>
    <property type="match status" value="1"/>
</dbReference>
<dbReference type="NCBIfam" id="TIGR01525">
    <property type="entry name" value="ATPase-IB_hvy"/>
    <property type="match status" value="1"/>
</dbReference>
<comment type="caution">
    <text evidence="14">The sequence shown here is derived from an EMBL/GenBank/DDBJ whole genome shotgun (WGS) entry which is preliminary data.</text>
</comment>
<dbReference type="SUPFAM" id="SSF81653">
    <property type="entry name" value="Calcium ATPase, transduction domain A"/>
    <property type="match status" value="1"/>
</dbReference>
<dbReference type="Gene3D" id="3.40.50.1000">
    <property type="entry name" value="HAD superfamily/HAD-like"/>
    <property type="match status" value="1"/>
</dbReference>
<evidence type="ECO:0000256" key="12">
    <source>
        <dbReference type="RuleBase" id="RU362081"/>
    </source>
</evidence>
<comment type="catalytic activity">
    <reaction evidence="11">
        <text>Zn(2+)(in) + ATP + H2O = Zn(2+)(out) + ADP + phosphate + H(+)</text>
        <dbReference type="Rhea" id="RHEA:20621"/>
        <dbReference type="ChEBI" id="CHEBI:15377"/>
        <dbReference type="ChEBI" id="CHEBI:15378"/>
        <dbReference type="ChEBI" id="CHEBI:29105"/>
        <dbReference type="ChEBI" id="CHEBI:30616"/>
        <dbReference type="ChEBI" id="CHEBI:43474"/>
        <dbReference type="ChEBI" id="CHEBI:456216"/>
        <dbReference type="EC" id="7.2.2.12"/>
    </reaction>
</comment>
<gene>
    <name evidence="14" type="primary">pbrA</name>
    <name evidence="14" type="ORF">BN874_1410013</name>
</gene>
<dbReference type="PRINTS" id="PR00941">
    <property type="entry name" value="CDATPASE"/>
</dbReference>
<organism evidence="14 15">
    <name type="scientific">Candidatus Contendobacter odensis Run_B_J11</name>
    <dbReference type="NCBI Taxonomy" id="1400861"/>
    <lineage>
        <taxon>Bacteria</taxon>
        <taxon>Pseudomonadati</taxon>
        <taxon>Pseudomonadota</taxon>
        <taxon>Gammaproteobacteria</taxon>
        <taxon>Candidatus Competibacteraceae</taxon>
        <taxon>Candidatus Contendibacter</taxon>
    </lineage>
</organism>
<dbReference type="PRINTS" id="PR00119">
    <property type="entry name" value="CATATPASE"/>
</dbReference>
<dbReference type="GO" id="GO:0016887">
    <property type="term" value="F:ATP hydrolysis activity"/>
    <property type="evidence" value="ECO:0007669"/>
    <property type="project" value="InterPro"/>
</dbReference>
<dbReference type="SFLD" id="SFLDG00002">
    <property type="entry name" value="C1.7:_P-type_atpase_like"/>
    <property type="match status" value="1"/>
</dbReference>
<dbReference type="GO" id="GO:0005886">
    <property type="term" value="C:plasma membrane"/>
    <property type="evidence" value="ECO:0007669"/>
    <property type="project" value="UniProtKB-SubCell"/>
</dbReference>
<proteinExistence type="inferred from homology"/>
<comment type="similarity">
    <text evidence="2 12">Belongs to the cation transport ATPase (P-type) (TC 3.A.3) family. Type IB subfamily.</text>
</comment>
<evidence type="ECO:0000256" key="11">
    <source>
        <dbReference type="ARBA" id="ARBA00047308"/>
    </source>
</evidence>
<dbReference type="FunFam" id="2.70.150.10:FF:000002">
    <property type="entry name" value="Copper-transporting ATPase 1, putative"/>
    <property type="match status" value="1"/>
</dbReference>
<keyword evidence="15" id="KW-1185">Reference proteome</keyword>
<reference evidence="14 15" key="1">
    <citation type="journal article" date="2014" name="ISME J.">
        <title>Candidatus Competibacter-lineage genomes retrieved from metagenomes reveal functional metabolic diversity.</title>
        <authorList>
            <person name="McIlroy S.J."/>
            <person name="Albertsen M."/>
            <person name="Andresen E.K."/>
            <person name="Saunders A.M."/>
            <person name="Kristiansen R."/>
            <person name="Stokholm-Bjerregaard M."/>
            <person name="Nielsen K.L."/>
            <person name="Nielsen P.H."/>
        </authorList>
    </citation>
    <scope>NUCLEOTIDE SEQUENCE [LARGE SCALE GENOMIC DNA]</scope>
    <source>
        <strain evidence="14 15">Run_B_J11</strain>
    </source>
</reference>
<dbReference type="InterPro" id="IPR023299">
    <property type="entry name" value="ATPase_P-typ_cyto_dom_N"/>
</dbReference>
<dbReference type="InterPro" id="IPR018303">
    <property type="entry name" value="ATPase_P-typ_P_site"/>
</dbReference>
<dbReference type="Pfam" id="PF00122">
    <property type="entry name" value="E1-E2_ATPase"/>
    <property type="match status" value="1"/>
</dbReference>
<keyword evidence="7" id="KW-1278">Translocase</keyword>
<dbReference type="SUPFAM" id="SSF55008">
    <property type="entry name" value="HMA, heavy metal-associated domain"/>
    <property type="match status" value="1"/>
</dbReference>
<dbReference type="InterPro" id="IPR006121">
    <property type="entry name" value="HMA_dom"/>
</dbReference>
<sequence>MSECRSNGCGCAATPITLSEPKTADARLTRVLYRIENMDCPTEEALIRDKLSKLPGVAELDFNLVQRTLRVTHAPDALPGVLAALRSLGFEAEVQDAAALTNPPAPDPSPTHWWPLAVSGLTATLAEVVSWLNGGNHGVVIVLALVAIFTGGLSTYKKGWIALRNRNLNINALMSIAVTGAMLIGHWPEAAMVMVLFALAEVIEAKSLDRARNAIHGLMNLAPETATVQQADGSWADVDAKTVAIGSRIRVKPGERIALDGKVVQGRSTINQAPITGESLPVEKGEGDPVFAGTINQSGSFEYRVTAAANNSTLARIIHAVEAAQGSRAPTQRFVDQFARVYTPLVFAVALAVAVLPPLMLGAPWLTWVYKALVLLVIACPCALVISTPVSIVSGLAAAARHGILIKGGAYLEEGHKLKWLALDKTGTITHGKPVQTDFAVWGDADPAESRVLAASLAIRSDHPVSKAVALAAQVGGVALRDVSDFAALPGRGVRGRIGGVTYYVGNHRMVEDRGVCSPDLEARLSALEAQGKTVVMLVGEAGVQALFAVADTVKESSRHAIAELHALGVKTMMLTGDNPHTAEAIAGQVGIDCAQGNLLPEDKQREVERLSVDGKIGMVGDGINDAPALARADIGFAMGAAGTDTAIETADVALMDDDLRKIPTFVRLSQATASILKQNIALALGIKAVFLVLTFTGQATMWMAVFADMGASLLVVGNGLRLLRK</sequence>
<dbReference type="InterPro" id="IPR008250">
    <property type="entry name" value="ATPase_P-typ_transduc_dom_A_sf"/>
</dbReference>
<dbReference type="InterPro" id="IPR044492">
    <property type="entry name" value="P_typ_ATPase_HD_dom"/>
</dbReference>
<dbReference type="GO" id="GO:0005524">
    <property type="term" value="F:ATP binding"/>
    <property type="evidence" value="ECO:0007669"/>
    <property type="project" value="UniProtKB-UniRule"/>
</dbReference>
<evidence type="ECO:0000256" key="3">
    <source>
        <dbReference type="ARBA" id="ARBA00022692"/>
    </source>
</evidence>
<keyword evidence="8 12" id="KW-1133">Transmembrane helix</keyword>
<dbReference type="EC" id="7.2.2.12" evidence="10"/>
<dbReference type="PROSITE" id="PS50846">
    <property type="entry name" value="HMA_2"/>
    <property type="match status" value="1"/>
</dbReference>
<evidence type="ECO:0000256" key="1">
    <source>
        <dbReference type="ARBA" id="ARBA00004141"/>
    </source>
</evidence>
<keyword evidence="6 12" id="KW-0067">ATP-binding</keyword>
<evidence type="ECO:0000256" key="6">
    <source>
        <dbReference type="ARBA" id="ARBA00022840"/>
    </source>
</evidence>
<evidence type="ECO:0000256" key="7">
    <source>
        <dbReference type="ARBA" id="ARBA00022967"/>
    </source>
</evidence>
<evidence type="ECO:0000313" key="14">
    <source>
        <dbReference type="EMBL" id="CDH44025.1"/>
    </source>
</evidence>
<evidence type="ECO:0000256" key="2">
    <source>
        <dbReference type="ARBA" id="ARBA00006024"/>
    </source>
</evidence>
<dbReference type="InterPro" id="IPR001757">
    <property type="entry name" value="P_typ_ATPase"/>
</dbReference>
<dbReference type="InterPro" id="IPR027256">
    <property type="entry name" value="P-typ_ATPase_IB"/>
</dbReference>
<evidence type="ECO:0000256" key="9">
    <source>
        <dbReference type="ARBA" id="ARBA00023136"/>
    </source>
</evidence>
<keyword evidence="4 12" id="KW-0479">Metal-binding</keyword>
<keyword evidence="9 12" id="KW-0472">Membrane</keyword>
<dbReference type="Pfam" id="PF00403">
    <property type="entry name" value="HMA"/>
    <property type="match status" value="1"/>
</dbReference>
<dbReference type="GO" id="GO:0016463">
    <property type="term" value="F:P-type zinc transporter activity"/>
    <property type="evidence" value="ECO:0007669"/>
    <property type="project" value="UniProtKB-EC"/>
</dbReference>
<dbReference type="InterPro" id="IPR036163">
    <property type="entry name" value="HMA_dom_sf"/>
</dbReference>
<dbReference type="SMR" id="A0A7U7G8U1"/>
<feature type="domain" description="HMA" evidence="13">
    <location>
        <begin position="29"/>
        <end position="93"/>
    </location>
</feature>
<dbReference type="SFLD" id="SFLDF00027">
    <property type="entry name" value="p-type_atpase"/>
    <property type="match status" value="1"/>
</dbReference>
<dbReference type="InterPro" id="IPR036412">
    <property type="entry name" value="HAD-like_sf"/>
</dbReference>
<dbReference type="Gene3D" id="3.40.1110.10">
    <property type="entry name" value="Calcium-transporting ATPase, cytoplasmic domain N"/>
    <property type="match status" value="1"/>
</dbReference>
<dbReference type="OrthoDB" id="9814270at2"/>
<dbReference type="GO" id="GO:0046872">
    <property type="term" value="F:metal ion binding"/>
    <property type="evidence" value="ECO:0007669"/>
    <property type="project" value="UniProtKB-KW"/>
</dbReference>
<accession>A0A7U7G8U1</accession>
<evidence type="ECO:0000313" key="15">
    <source>
        <dbReference type="Proteomes" id="UP000019184"/>
    </source>
</evidence>
<feature type="transmembrane region" description="Helical" evidence="12">
    <location>
        <begin position="168"/>
        <end position="184"/>
    </location>
</feature>
<dbReference type="InterPro" id="IPR059000">
    <property type="entry name" value="ATPase_P-type_domA"/>
</dbReference>
<dbReference type="InterPro" id="IPR023298">
    <property type="entry name" value="ATPase_P-typ_TM_dom_sf"/>
</dbReference>
<dbReference type="EMBL" id="CBTK010000048">
    <property type="protein sequence ID" value="CDH44025.1"/>
    <property type="molecule type" value="Genomic_DNA"/>
</dbReference>
<evidence type="ECO:0000256" key="5">
    <source>
        <dbReference type="ARBA" id="ARBA00022741"/>
    </source>
</evidence>
<evidence type="ECO:0000256" key="4">
    <source>
        <dbReference type="ARBA" id="ARBA00022723"/>
    </source>
</evidence>
<dbReference type="Gene3D" id="3.30.70.100">
    <property type="match status" value="1"/>
</dbReference>
<evidence type="ECO:0000259" key="13">
    <source>
        <dbReference type="PROSITE" id="PS50846"/>
    </source>
</evidence>
<evidence type="ECO:0000256" key="8">
    <source>
        <dbReference type="ARBA" id="ARBA00022989"/>
    </source>
</evidence>
<name>A0A7U7G8U1_9GAMM</name>
<dbReference type="InterPro" id="IPR051014">
    <property type="entry name" value="Cation_Transport_ATPase_IB"/>
</dbReference>
<dbReference type="PROSITE" id="PS00154">
    <property type="entry name" value="ATPASE_E1_E2"/>
    <property type="match status" value="1"/>
</dbReference>
<evidence type="ECO:0000256" key="10">
    <source>
        <dbReference type="ARBA" id="ARBA00039097"/>
    </source>
</evidence>
<dbReference type="NCBIfam" id="TIGR01494">
    <property type="entry name" value="ATPase_P-type"/>
    <property type="match status" value="2"/>
</dbReference>
<feature type="transmembrane region" description="Helical" evidence="12">
    <location>
        <begin position="341"/>
        <end position="360"/>
    </location>
</feature>
<dbReference type="InterPro" id="IPR023214">
    <property type="entry name" value="HAD_sf"/>
</dbReference>
<dbReference type="SUPFAM" id="SSF56784">
    <property type="entry name" value="HAD-like"/>
    <property type="match status" value="1"/>
</dbReference>
<dbReference type="PANTHER" id="PTHR48085:SF5">
    <property type="entry name" value="CADMIUM_ZINC-TRANSPORTING ATPASE HMA4-RELATED"/>
    <property type="match status" value="1"/>
</dbReference>
<dbReference type="SUPFAM" id="SSF81665">
    <property type="entry name" value="Calcium ATPase, transmembrane domain M"/>
    <property type="match status" value="1"/>
</dbReference>
<feature type="transmembrane region" description="Helical" evidence="12">
    <location>
        <begin position="372"/>
        <end position="399"/>
    </location>
</feature>
<keyword evidence="5 12" id="KW-0547">Nucleotide-binding</keyword>
<comment type="subcellular location">
    <subcellularLocation>
        <location evidence="12">Cell membrane</location>
    </subcellularLocation>
    <subcellularLocation>
        <location evidence="1">Membrane</location>
        <topology evidence="1">Multi-pass membrane protein</topology>
    </subcellularLocation>
</comment>
<dbReference type="Gene3D" id="2.70.150.10">
    <property type="entry name" value="Calcium-transporting ATPase, cytoplasmic transduction domain A"/>
    <property type="match status" value="1"/>
</dbReference>
<feature type="transmembrane region" description="Helical" evidence="12">
    <location>
        <begin position="138"/>
        <end position="156"/>
    </location>
</feature>
<feature type="transmembrane region" description="Helical" evidence="12">
    <location>
        <begin position="676"/>
        <end position="696"/>
    </location>
</feature>
<dbReference type="RefSeq" id="WP_034431140.1">
    <property type="nucleotide sequence ID" value="NZ_CBTK010000048.1"/>
</dbReference>
<keyword evidence="12" id="KW-1003">Cell membrane</keyword>
<dbReference type="PANTHER" id="PTHR48085">
    <property type="entry name" value="CADMIUM/ZINC-TRANSPORTING ATPASE HMA2-RELATED"/>
    <property type="match status" value="1"/>
</dbReference>
<keyword evidence="3 12" id="KW-0812">Transmembrane</keyword>
<dbReference type="AlphaFoldDB" id="A0A7U7G8U1"/>
<protein>
    <recommendedName>
        <fullName evidence="10">P-type Zn(2+) transporter</fullName>
        <ecNumber evidence="10">7.2.2.12</ecNumber>
    </recommendedName>
</protein>
<dbReference type="SFLD" id="SFLDS00003">
    <property type="entry name" value="Haloacid_Dehalogenase"/>
    <property type="match status" value="1"/>
</dbReference>
<dbReference type="CDD" id="cd00371">
    <property type="entry name" value="HMA"/>
    <property type="match status" value="1"/>
</dbReference>
<dbReference type="GO" id="GO:0015086">
    <property type="term" value="F:cadmium ion transmembrane transporter activity"/>
    <property type="evidence" value="ECO:0007669"/>
    <property type="project" value="TreeGrafter"/>
</dbReference>